<sequence>MKKRAENQNHGADWSAHARAIASRGPPGSKVLPCPPRLQPPPAAKICILPHGSAPSDSVEGDPGTRIGQNEVAVCLRPSEARPVVCTRWGKVLSCSGYEG</sequence>
<organism evidence="2 3">
    <name type="scientific">Umbra pygmaea</name>
    <name type="common">Eastern mudminnow</name>
    <dbReference type="NCBI Taxonomy" id="75934"/>
    <lineage>
        <taxon>Eukaryota</taxon>
        <taxon>Metazoa</taxon>
        <taxon>Chordata</taxon>
        <taxon>Craniata</taxon>
        <taxon>Vertebrata</taxon>
        <taxon>Euteleostomi</taxon>
        <taxon>Actinopterygii</taxon>
        <taxon>Neopterygii</taxon>
        <taxon>Teleostei</taxon>
        <taxon>Protacanthopterygii</taxon>
        <taxon>Esociformes</taxon>
        <taxon>Umbridae</taxon>
        <taxon>Umbra</taxon>
    </lineage>
</organism>
<comment type="caution">
    <text evidence="2">The sequence shown here is derived from an EMBL/GenBank/DDBJ whole genome shotgun (WGS) entry which is preliminary data.</text>
</comment>
<proteinExistence type="predicted"/>
<dbReference type="Proteomes" id="UP001557470">
    <property type="component" value="Unassembled WGS sequence"/>
</dbReference>
<dbReference type="AlphaFoldDB" id="A0ABD0XUU8"/>
<evidence type="ECO:0000313" key="2">
    <source>
        <dbReference type="EMBL" id="KAL1007705.1"/>
    </source>
</evidence>
<accession>A0ABD0XUU8</accession>
<keyword evidence="3" id="KW-1185">Reference proteome</keyword>
<evidence type="ECO:0000313" key="3">
    <source>
        <dbReference type="Proteomes" id="UP001557470"/>
    </source>
</evidence>
<gene>
    <name evidence="2" type="ORF">UPYG_G00090490</name>
</gene>
<protein>
    <submittedName>
        <fullName evidence="2">Uncharacterized protein</fullName>
    </submittedName>
</protein>
<evidence type="ECO:0000256" key="1">
    <source>
        <dbReference type="SAM" id="MobiDB-lite"/>
    </source>
</evidence>
<dbReference type="EMBL" id="JAGEUA010000002">
    <property type="protein sequence ID" value="KAL1007705.1"/>
    <property type="molecule type" value="Genomic_DNA"/>
</dbReference>
<reference evidence="2 3" key="1">
    <citation type="submission" date="2024-06" db="EMBL/GenBank/DDBJ databases">
        <authorList>
            <person name="Pan Q."/>
            <person name="Wen M."/>
            <person name="Jouanno E."/>
            <person name="Zahm M."/>
            <person name="Klopp C."/>
            <person name="Cabau C."/>
            <person name="Louis A."/>
            <person name="Berthelot C."/>
            <person name="Parey E."/>
            <person name="Roest Crollius H."/>
            <person name="Montfort J."/>
            <person name="Robinson-Rechavi M."/>
            <person name="Bouchez O."/>
            <person name="Lampietro C."/>
            <person name="Lopez Roques C."/>
            <person name="Donnadieu C."/>
            <person name="Postlethwait J."/>
            <person name="Bobe J."/>
            <person name="Verreycken H."/>
            <person name="Guiguen Y."/>
        </authorList>
    </citation>
    <scope>NUCLEOTIDE SEQUENCE [LARGE SCALE GENOMIC DNA]</scope>
    <source>
        <strain evidence="2">Up_M1</strain>
        <tissue evidence="2">Testis</tissue>
    </source>
</reference>
<feature type="region of interest" description="Disordered" evidence="1">
    <location>
        <begin position="1"/>
        <end position="37"/>
    </location>
</feature>
<name>A0ABD0XUU8_UMBPY</name>